<comment type="function">
    <text evidence="8">Mediates the side-chain deamidation of N-terminal glutamine residues to glutamate, an important step in N-end rule pathway of protein degradation. Conversion of the resulting N-terminal glutamine to glutamate renders the protein susceptible to arginylation, polyubiquitination and degradation as specified by the N-end rule. Does not act on substrates with internal or C-terminal glutamine and does not act on non-glutamine residues in any position.</text>
</comment>
<name>A0A9N9NLY1_9GLOM</name>
<comment type="subunit">
    <text evidence="2 8">Monomer.</text>
</comment>
<dbReference type="Proteomes" id="UP000789342">
    <property type="component" value="Unassembled WGS sequence"/>
</dbReference>
<dbReference type="Gene3D" id="3.10.620.10">
    <property type="entry name" value="Protein N-terminal glutamine amidohydrolase, alpha beta roll"/>
    <property type="match status" value="1"/>
</dbReference>
<dbReference type="EC" id="3.5.1.122" evidence="3 8"/>
<comment type="catalytic activity">
    <reaction evidence="7 8">
        <text>N-terminal L-glutaminyl-[protein] + H2O = N-terminal L-glutamyl-[protein] + NH4(+)</text>
        <dbReference type="Rhea" id="RHEA:50680"/>
        <dbReference type="Rhea" id="RHEA-COMP:12668"/>
        <dbReference type="Rhea" id="RHEA-COMP:12777"/>
        <dbReference type="ChEBI" id="CHEBI:15377"/>
        <dbReference type="ChEBI" id="CHEBI:28938"/>
        <dbReference type="ChEBI" id="CHEBI:64721"/>
        <dbReference type="ChEBI" id="CHEBI:64722"/>
        <dbReference type="EC" id="3.5.1.122"/>
    </reaction>
</comment>
<dbReference type="EMBL" id="CAJVPV010031535">
    <property type="protein sequence ID" value="CAG8743030.1"/>
    <property type="molecule type" value="Genomic_DNA"/>
</dbReference>
<reference evidence="10" key="1">
    <citation type="submission" date="2021-06" db="EMBL/GenBank/DDBJ databases">
        <authorList>
            <person name="Kallberg Y."/>
            <person name="Tangrot J."/>
            <person name="Rosling A."/>
        </authorList>
    </citation>
    <scope>NUCLEOTIDE SEQUENCE</scope>
    <source>
        <strain evidence="10">CL551</strain>
    </source>
</reference>
<dbReference type="GO" id="GO:0008418">
    <property type="term" value="F:protein-N-terminal asparagine amidohydrolase activity"/>
    <property type="evidence" value="ECO:0007669"/>
    <property type="project" value="UniProtKB-UniRule"/>
</dbReference>
<feature type="non-terminal residue" evidence="10">
    <location>
        <position position="67"/>
    </location>
</feature>
<evidence type="ECO:0000256" key="5">
    <source>
        <dbReference type="ARBA" id="ARBA00022801"/>
    </source>
</evidence>
<dbReference type="OrthoDB" id="191192at2759"/>
<evidence type="ECO:0000256" key="3">
    <source>
        <dbReference type="ARBA" id="ARBA00012718"/>
    </source>
</evidence>
<sequence length="67" mass="7773">MLPQVPDKSLLTYTPNYCEENVYFLCKSFSSAVETFDTFACFISNEHKNVPLWKQRIAKGPNDPVIW</sequence>
<protein>
    <recommendedName>
        <fullName evidence="4 8">Protein N-terminal glutamine amidohydrolase</fullName>
        <ecNumber evidence="3 8">3.5.1.122</ecNumber>
    </recommendedName>
    <alternativeName>
        <fullName evidence="6 8">Protein NH2-terminal glutamine deamidase</fullName>
    </alternativeName>
</protein>
<dbReference type="InterPro" id="IPR023128">
    <property type="entry name" value="Prot_N_Gln_amidohydro_ab_roll"/>
</dbReference>
<feature type="domain" description="Protein N-terminal glutamine amidohydrolase alpha beta roll" evidence="9">
    <location>
        <begin position="13"/>
        <end position="67"/>
    </location>
</feature>
<proteinExistence type="inferred from homology"/>
<dbReference type="GO" id="GO:0005634">
    <property type="term" value="C:nucleus"/>
    <property type="evidence" value="ECO:0007669"/>
    <property type="project" value="TreeGrafter"/>
</dbReference>
<dbReference type="InterPro" id="IPR037132">
    <property type="entry name" value="N_Gln_amidohydro_ab_roll_sf"/>
</dbReference>
<evidence type="ECO:0000313" key="11">
    <source>
        <dbReference type="Proteomes" id="UP000789342"/>
    </source>
</evidence>
<dbReference type="GO" id="GO:0005829">
    <property type="term" value="C:cytosol"/>
    <property type="evidence" value="ECO:0007669"/>
    <property type="project" value="TreeGrafter"/>
</dbReference>
<evidence type="ECO:0000256" key="8">
    <source>
        <dbReference type="RuleBase" id="RU367082"/>
    </source>
</evidence>
<dbReference type="GO" id="GO:0070773">
    <property type="term" value="F:protein-N-terminal glutamine amidohydrolase activity"/>
    <property type="evidence" value="ECO:0007669"/>
    <property type="project" value="UniProtKB-UniRule"/>
</dbReference>
<evidence type="ECO:0000259" key="9">
    <source>
        <dbReference type="Pfam" id="PF09764"/>
    </source>
</evidence>
<dbReference type="InterPro" id="IPR039733">
    <property type="entry name" value="NTAQ1"/>
</dbReference>
<accession>A0A9N9NLY1</accession>
<keyword evidence="11" id="KW-1185">Reference proteome</keyword>
<gene>
    <name evidence="10" type="ORF">AMORRO_LOCUS14847</name>
</gene>
<evidence type="ECO:0000256" key="4">
    <source>
        <dbReference type="ARBA" id="ARBA00021247"/>
    </source>
</evidence>
<evidence type="ECO:0000256" key="7">
    <source>
        <dbReference type="ARBA" id="ARBA00048768"/>
    </source>
</evidence>
<evidence type="ECO:0000256" key="2">
    <source>
        <dbReference type="ARBA" id="ARBA00011245"/>
    </source>
</evidence>
<dbReference type="PANTHER" id="PTHR13035:SF0">
    <property type="entry name" value="PROTEIN N-TERMINAL GLUTAMINE AMIDOHYDROLASE"/>
    <property type="match status" value="1"/>
</dbReference>
<dbReference type="AlphaFoldDB" id="A0A9N9NLY1"/>
<comment type="caution">
    <text evidence="10">The sequence shown here is derived from an EMBL/GenBank/DDBJ whole genome shotgun (WGS) entry which is preliminary data.</text>
</comment>
<comment type="similarity">
    <text evidence="1 8">Belongs to the NTAQ1 family.</text>
</comment>
<dbReference type="Pfam" id="PF09764">
    <property type="entry name" value="Nt_Gln_amidase"/>
    <property type="match status" value="1"/>
</dbReference>
<evidence type="ECO:0000256" key="1">
    <source>
        <dbReference type="ARBA" id="ARBA00008985"/>
    </source>
</evidence>
<evidence type="ECO:0000256" key="6">
    <source>
        <dbReference type="ARBA" id="ARBA00029677"/>
    </source>
</evidence>
<evidence type="ECO:0000313" key="10">
    <source>
        <dbReference type="EMBL" id="CAG8743030.1"/>
    </source>
</evidence>
<organism evidence="10 11">
    <name type="scientific">Acaulospora morrowiae</name>
    <dbReference type="NCBI Taxonomy" id="94023"/>
    <lineage>
        <taxon>Eukaryota</taxon>
        <taxon>Fungi</taxon>
        <taxon>Fungi incertae sedis</taxon>
        <taxon>Mucoromycota</taxon>
        <taxon>Glomeromycotina</taxon>
        <taxon>Glomeromycetes</taxon>
        <taxon>Diversisporales</taxon>
        <taxon>Acaulosporaceae</taxon>
        <taxon>Acaulospora</taxon>
    </lineage>
</organism>
<keyword evidence="5 8" id="KW-0378">Hydrolase</keyword>
<dbReference type="PANTHER" id="PTHR13035">
    <property type="entry name" value="PROTEIN N-TERMINAL GLUTAMINE AMIDOHYDROLASE"/>
    <property type="match status" value="1"/>
</dbReference>